<dbReference type="GO" id="GO:0016740">
    <property type="term" value="F:transferase activity"/>
    <property type="evidence" value="ECO:0007669"/>
    <property type="project" value="UniProtKB-KW"/>
</dbReference>
<dbReference type="Gene3D" id="3.10.520.10">
    <property type="entry name" value="ApbE-like domains"/>
    <property type="match status" value="1"/>
</dbReference>
<sequence>MRACSPPPTVSRRRALRIVAGSAAAMLVAGRISQPALASHIWEGTALGAAARLILVGEGKQAAEATVRACLDEVERLERQFSLYRPDSALSRLNANGILDQPSLDFFRLLRLSVAFGEQTGGAFDVTVQPLWQVYADHFATHPYSGDGPPPAAIAEAASHVGYRRLSVGSERIALAPGMAVTLNGIAQGYITDRVADLLRARGYTNVLVEMGEIRVLGPTPGEPPWSVAVAAPPGAVADPLSLSLRDGAVASSAGAATAFDPAARFHHLFAPDTGHSADTFAAVTVVAPSATVADALSTALYVAPSARIPAILHAFPEARAILTLPSGRRLRFPAA</sequence>
<evidence type="ECO:0000256" key="3">
    <source>
        <dbReference type="ARBA" id="ARBA00016337"/>
    </source>
</evidence>
<keyword evidence="4" id="KW-0285">Flavoprotein</keyword>
<evidence type="ECO:0000256" key="9">
    <source>
        <dbReference type="ARBA" id="ARBA00031306"/>
    </source>
</evidence>
<evidence type="ECO:0000256" key="8">
    <source>
        <dbReference type="ARBA" id="ARBA00022842"/>
    </source>
</evidence>
<reference evidence="11" key="1">
    <citation type="submission" date="2018-07" db="EMBL/GenBank/DDBJ databases">
        <authorList>
            <person name="Quirk P.G."/>
            <person name="Krulwich T.A."/>
        </authorList>
    </citation>
    <scope>NUCLEOTIDE SEQUENCE</scope>
</reference>
<dbReference type="Pfam" id="PF02424">
    <property type="entry name" value="ApbE"/>
    <property type="match status" value="1"/>
</dbReference>
<evidence type="ECO:0000256" key="7">
    <source>
        <dbReference type="ARBA" id="ARBA00022827"/>
    </source>
</evidence>
<dbReference type="PANTHER" id="PTHR30040:SF2">
    <property type="entry name" value="FAD:PROTEIN FMN TRANSFERASE"/>
    <property type="match status" value="1"/>
</dbReference>
<comment type="cofactor">
    <cofactor evidence="1">
        <name>Mg(2+)</name>
        <dbReference type="ChEBI" id="CHEBI:18420"/>
    </cofactor>
</comment>
<dbReference type="PIRSF" id="PIRSF006268">
    <property type="entry name" value="ApbE"/>
    <property type="match status" value="1"/>
</dbReference>
<dbReference type="PANTHER" id="PTHR30040">
    <property type="entry name" value="THIAMINE BIOSYNTHESIS LIPOPROTEIN APBE"/>
    <property type="match status" value="1"/>
</dbReference>
<dbReference type="InterPro" id="IPR024932">
    <property type="entry name" value="ApbE"/>
</dbReference>
<keyword evidence="6" id="KW-0479">Metal-binding</keyword>
<dbReference type="EC" id="2.7.1.180" evidence="2"/>
<dbReference type="EMBL" id="UIDG01000112">
    <property type="protein sequence ID" value="SUS05572.1"/>
    <property type="molecule type" value="Genomic_DNA"/>
</dbReference>
<evidence type="ECO:0000256" key="6">
    <source>
        <dbReference type="ARBA" id="ARBA00022723"/>
    </source>
</evidence>
<evidence type="ECO:0000256" key="4">
    <source>
        <dbReference type="ARBA" id="ARBA00022630"/>
    </source>
</evidence>
<protein>
    <recommendedName>
        <fullName evidence="3">FAD:protein FMN transferase</fullName>
        <ecNumber evidence="2">2.7.1.180</ecNumber>
    </recommendedName>
    <alternativeName>
        <fullName evidence="9">Flavin transferase</fullName>
    </alternativeName>
</protein>
<evidence type="ECO:0000256" key="2">
    <source>
        <dbReference type="ARBA" id="ARBA00011955"/>
    </source>
</evidence>
<keyword evidence="8" id="KW-0460">Magnesium</keyword>
<keyword evidence="5 11" id="KW-0808">Transferase</keyword>
<dbReference type="SUPFAM" id="SSF143631">
    <property type="entry name" value="ApbE-like"/>
    <property type="match status" value="1"/>
</dbReference>
<evidence type="ECO:0000256" key="1">
    <source>
        <dbReference type="ARBA" id="ARBA00001946"/>
    </source>
</evidence>
<evidence type="ECO:0000256" key="5">
    <source>
        <dbReference type="ARBA" id="ARBA00022679"/>
    </source>
</evidence>
<keyword evidence="7" id="KW-0274">FAD</keyword>
<comment type="catalytic activity">
    <reaction evidence="10">
        <text>L-threonyl-[protein] + FAD = FMN-L-threonyl-[protein] + AMP + H(+)</text>
        <dbReference type="Rhea" id="RHEA:36847"/>
        <dbReference type="Rhea" id="RHEA-COMP:11060"/>
        <dbReference type="Rhea" id="RHEA-COMP:11061"/>
        <dbReference type="ChEBI" id="CHEBI:15378"/>
        <dbReference type="ChEBI" id="CHEBI:30013"/>
        <dbReference type="ChEBI" id="CHEBI:57692"/>
        <dbReference type="ChEBI" id="CHEBI:74257"/>
        <dbReference type="ChEBI" id="CHEBI:456215"/>
        <dbReference type="EC" id="2.7.1.180"/>
    </reaction>
</comment>
<dbReference type="GO" id="GO:0046872">
    <property type="term" value="F:metal ion binding"/>
    <property type="evidence" value="ECO:0007669"/>
    <property type="project" value="UniProtKB-KW"/>
</dbReference>
<name>A0A380TB25_9ZZZZ</name>
<dbReference type="InterPro" id="IPR003374">
    <property type="entry name" value="ApbE-like_sf"/>
</dbReference>
<evidence type="ECO:0000313" key="11">
    <source>
        <dbReference type="EMBL" id="SUS05572.1"/>
    </source>
</evidence>
<organism evidence="11">
    <name type="scientific">metagenome</name>
    <dbReference type="NCBI Taxonomy" id="256318"/>
    <lineage>
        <taxon>unclassified sequences</taxon>
        <taxon>metagenomes</taxon>
    </lineage>
</organism>
<dbReference type="InterPro" id="IPR006311">
    <property type="entry name" value="TAT_signal"/>
</dbReference>
<accession>A0A380TB25</accession>
<dbReference type="PROSITE" id="PS51318">
    <property type="entry name" value="TAT"/>
    <property type="match status" value="1"/>
</dbReference>
<dbReference type="AlphaFoldDB" id="A0A380TB25"/>
<gene>
    <name evidence="11" type="primary">nosX</name>
    <name evidence="11" type="ORF">DF3PB_20040</name>
</gene>
<proteinExistence type="predicted"/>
<evidence type="ECO:0000256" key="10">
    <source>
        <dbReference type="ARBA" id="ARBA00048540"/>
    </source>
</evidence>